<dbReference type="PANTHER" id="PTHR11709">
    <property type="entry name" value="MULTI-COPPER OXIDASE"/>
    <property type="match status" value="1"/>
</dbReference>
<dbReference type="InterPro" id="IPR008972">
    <property type="entry name" value="Cupredoxin"/>
</dbReference>
<dbReference type="OrthoDB" id="9757546at2"/>
<dbReference type="AlphaFoldDB" id="A0A4Q0T6M5"/>
<organism evidence="8 9">
    <name type="scientific">Granulicella sibirica</name>
    <dbReference type="NCBI Taxonomy" id="2479048"/>
    <lineage>
        <taxon>Bacteria</taxon>
        <taxon>Pseudomonadati</taxon>
        <taxon>Acidobacteriota</taxon>
        <taxon>Terriglobia</taxon>
        <taxon>Terriglobales</taxon>
        <taxon>Acidobacteriaceae</taxon>
        <taxon>Granulicella</taxon>
    </lineage>
</organism>
<dbReference type="SUPFAM" id="SSF49503">
    <property type="entry name" value="Cupredoxins"/>
    <property type="match status" value="3"/>
</dbReference>
<sequence>MKRRDFVKLGSASAFAATSRLPGQMPMGGPASPAPPETGKADVTLRIAPVTVELAPDRILSTIGYNGTSPGPVLRMREGKPVTVDVINETDTPELVHWHGMLIPADVDGVEEQGTPFVPPQGRRRYQFTPNPAGSRWYHSHAMAYADLHKGSFTGQFGFVHIDSGSDPGQYDQELFLAIRDWEPFFTSSMEDDDEEGQNDPQLEKPAVLNTDPNGLEVNSMTYSINDKSLGAGEPIRVKEGQRVLFHLLNASAIENRRIALGGHKFKIIALDGNPVPTPQVVETVFLGAGERVDAVVEMNQPGVWVLGAPEDAIRTAGLGVIVEYANQHRQPQWIKPSSLLWDYTRFSAPEGNRPPPDQTIDMIFEKIPGGSGKFNTFLINGKPYPHENEFVLKQGLRYRLVYRNRTDDAHPMHLHRHQVELVEINGKKTYGIVKDTVVVPYFGRAAVEFVANQPGLSLFHCHIQQHMDYGFKALFRYKDM</sequence>
<dbReference type="Pfam" id="PF07732">
    <property type="entry name" value="Cu-oxidase_3"/>
    <property type="match status" value="1"/>
</dbReference>
<keyword evidence="3" id="KW-0186">Copper</keyword>
<name>A0A4Q0T6M5_9BACT</name>
<evidence type="ECO:0000256" key="2">
    <source>
        <dbReference type="ARBA" id="ARBA00023002"/>
    </source>
</evidence>
<evidence type="ECO:0000313" key="9">
    <source>
        <dbReference type="Proteomes" id="UP000289437"/>
    </source>
</evidence>
<feature type="domain" description="Plastocyanin-like" evidence="6">
    <location>
        <begin position="377"/>
        <end position="479"/>
    </location>
</feature>
<dbReference type="InterPro" id="IPR011707">
    <property type="entry name" value="Cu-oxidase-like_N"/>
</dbReference>
<feature type="region of interest" description="Disordered" evidence="4">
    <location>
        <begin position="188"/>
        <end position="211"/>
    </location>
</feature>
<evidence type="ECO:0000313" key="8">
    <source>
        <dbReference type="EMBL" id="RXH57286.1"/>
    </source>
</evidence>
<dbReference type="EMBL" id="RDSM01000001">
    <property type="protein sequence ID" value="RXH57286.1"/>
    <property type="molecule type" value="Genomic_DNA"/>
</dbReference>
<gene>
    <name evidence="8" type="ORF">GRAN_0596</name>
</gene>
<proteinExistence type="predicted"/>
<keyword evidence="1" id="KW-0479">Metal-binding</keyword>
<accession>A0A4Q0T6M5</accession>
<dbReference type="RefSeq" id="WP_128911478.1">
    <property type="nucleotide sequence ID" value="NZ_RDSM01000001.1"/>
</dbReference>
<dbReference type="InterPro" id="IPR045087">
    <property type="entry name" value="Cu-oxidase_fam"/>
</dbReference>
<dbReference type="GO" id="GO:0016491">
    <property type="term" value="F:oxidoreductase activity"/>
    <property type="evidence" value="ECO:0007669"/>
    <property type="project" value="UniProtKB-KW"/>
</dbReference>
<dbReference type="Gene3D" id="2.60.40.420">
    <property type="entry name" value="Cupredoxins - blue copper proteins"/>
    <property type="match status" value="3"/>
</dbReference>
<keyword evidence="9" id="KW-1185">Reference proteome</keyword>
<evidence type="ECO:0000256" key="1">
    <source>
        <dbReference type="ARBA" id="ARBA00022723"/>
    </source>
</evidence>
<dbReference type="InterPro" id="IPR001117">
    <property type="entry name" value="Cu-oxidase_2nd"/>
</dbReference>
<protein>
    <submittedName>
        <fullName evidence="8">Multicopper oxidase</fullName>
    </submittedName>
</protein>
<evidence type="ECO:0000259" key="7">
    <source>
        <dbReference type="Pfam" id="PF07732"/>
    </source>
</evidence>
<reference evidence="9" key="2">
    <citation type="submission" date="2019-02" db="EMBL/GenBank/DDBJ databases">
        <title>Granulicella sibirica sp. nov., a psychrotolerant acidobacterium isolated from an organic soil layer in forested tundra, West Siberia.</title>
        <authorList>
            <person name="Oshkin I.Y."/>
            <person name="Kulichevskaya I.S."/>
            <person name="Rijpstra W.I.C."/>
            <person name="Sinninghe Damste J.S."/>
            <person name="Rakitin A.L."/>
            <person name="Ravin N.V."/>
            <person name="Dedysh S.N."/>
        </authorList>
    </citation>
    <scope>NUCLEOTIDE SEQUENCE [LARGE SCALE GENOMIC DNA]</scope>
    <source>
        <strain evidence="9">AF10</strain>
    </source>
</reference>
<evidence type="ECO:0000256" key="4">
    <source>
        <dbReference type="SAM" id="MobiDB-lite"/>
    </source>
</evidence>
<reference evidence="8 9" key="1">
    <citation type="submission" date="2018-11" db="EMBL/GenBank/DDBJ databases">
        <authorList>
            <person name="Mardanov A.V."/>
            <person name="Ravin N.V."/>
            <person name="Dedysh S.N."/>
        </authorList>
    </citation>
    <scope>NUCLEOTIDE SEQUENCE [LARGE SCALE GENOMIC DNA]</scope>
    <source>
        <strain evidence="8 9">AF10</strain>
    </source>
</reference>
<dbReference type="InterPro" id="IPR011706">
    <property type="entry name" value="Cu-oxidase_C"/>
</dbReference>
<dbReference type="Pfam" id="PF07731">
    <property type="entry name" value="Cu-oxidase_2"/>
    <property type="match status" value="1"/>
</dbReference>
<dbReference type="PANTHER" id="PTHR11709:SF394">
    <property type="entry name" value="FI03373P-RELATED"/>
    <property type="match status" value="1"/>
</dbReference>
<feature type="compositionally biased region" description="Low complexity" evidence="4">
    <location>
        <begin position="22"/>
        <end position="31"/>
    </location>
</feature>
<comment type="caution">
    <text evidence="8">The sequence shown here is derived from an EMBL/GenBank/DDBJ whole genome shotgun (WGS) entry which is preliminary data.</text>
</comment>
<evidence type="ECO:0000256" key="3">
    <source>
        <dbReference type="ARBA" id="ARBA00023008"/>
    </source>
</evidence>
<evidence type="ECO:0000259" key="5">
    <source>
        <dbReference type="Pfam" id="PF00394"/>
    </source>
</evidence>
<dbReference type="Proteomes" id="UP000289437">
    <property type="component" value="Unassembled WGS sequence"/>
</dbReference>
<feature type="domain" description="Plastocyanin-like" evidence="5">
    <location>
        <begin position="214"/>
        <end position="309"/>
    </location>
</feature>
<dbReference type="GO" id="GO:0005507">
    <property type="term" value="F:copper ion binding"/>
    <property type="evidence" value="ECO:0007669"/>
    <property type="project" value="InterPro"/>
</dbReference>
<evidence type="ECO:0000259" key="6">
    <source>
        <dbReference type="Pfam" id="PF07731"/>
    </source>
</evidence>
<dbReference type="Pfam" id="PF00394">
    <property type="entry name" value="Cu-oxidase"/>
    <property type="match status" value="1"/>
</dbReference>
<keyword evidence="2" id="KW-0560">Oxidoreductase</keyword>
<feature type="domain" description="Plastocyanin-like" evidence="7">
    <location>
        <begin position="61"/>
        <end position="164"/>
    </location>
</feature>
<feature type="region of interest" description="Disordered" evidence="4">
    <location>
        <begin position="18"/>
        <end position="38"/>
    </location>
</feature>